<dbReference type="InterPro" id="IPR020568">
    <property type="entry name" value="Ribosomal_Su5_D2-typ_SF"/>
</dbReference>
<name>A0A444X4M4_ARAHY</name>
<dbReference type="SUPFAM" id="SSF54211">
    <property type="entry name" value="Ribosomal protein S5 domain 2-like"/>
    <property type="match status" value="1"/>
</dbReference>
<dbReference type="GO" id="GO:0005524">
    <property type="term" value="F:ATP binding"/>
    <property type="evidence" value="ECO:0007669"/>
    <property type="project" value="UniProtKB-KW"/>
</dbReference>
<dbReference type="PANTHER" id="PTHR10457">
    <property type="entry name" value="MEVALONATE KINASE/GALACTOKINASE"/>
    <property type="match status" value="1"/>
</dbReference>
<sequence>MREQGNILLKIHPETYVAGAILVLMTEMGVRFNDSITMLISSAVPEGEGVSSSASVEVASMSAIAAAHGNKLFSDV</sequence>
<dbReference type="EMBL" id="SDMP01000020">
    <property type="protein sequence ID" value="RYQ84622.1"/>
    <property type="molecule type" value="Genomic_DNA"/>
</dbReference>
<dbReference type="InterPro" id="IPR006204">
    <property type="entry name" value="GHMP_kinase_N_dom"/>
</dbReference>
<organism evidence="4 5">
    <name type="scientific">Arachis hypogaea</name>
    <name type="common">Peanut</name>
    <dbReference type="NCBI Taxonomy" id="3818"/>
    <lineage>
        <taxon>Eukaryota</taxon>
        <taxon>Viridiplantae</taxon>
        <taxon>Streptophyta</taxon>
        <taxon>Embryophyta</taxon>
        <taxon>Tracheophyta</taxon>
        <taxon>Spermatophyta</taxon>
        <taxon>Magnoliopsida</taxon>
        <taxon>eudicotyledons</taxon>
        <taxon>Gunneridae</taxon>
        <taxon>Pentapetalae</taxon>
        <taxon>rosids</taxon>
        <taxon>fabids</taxon>
        <taxon>Fabales</taxon>
        <taxon>Fabaceae</taxon>
        <taxon>Papilionoideae</taxon>
        <taxon>50 kb inversion clade</taxon>
        <taxon>dalbergioids sensu lato</taxon>
        <taxon>Dalbergieae</taxon>
        <taxon>Pterocarpus clade</taxon>
        <taxon>Arachis</taxon>
    </lineage>
</organism>
<keyword evidence="5" id="KW-1185">Reference proteome</keyword>
<evidence type="ECO:0000256" key="2">
    <source>
        <dbReference type="ARBA" id="ARBA00022840"/>
    </source>
</evidence>
<feature type="domain" description="GHMP kinase N-terminal" evidence="3">
    <location>
        <begin position="16"/>
        <end position="72"/>
    </location>
</feature>
<keyword evidence="1" id="KW-0547">Nucleotide-binding</keyword>
<dbReference type="GO" id="GO:0005829">
    <property type="term" value="C:cytosol"/>
    <property type="evidence" value="ECO:0007669"/>
    <property type="project" value="TreeGrafter"/>
</dbReference>
<dbReference type="Gene3D" id="3.30.230.10">
    <property type="match status" value="1"/>
</dbReference>
<dbReference type="GO" id="GO:0004335">
    <property type="term" value="F:galactokinase activity"/>
    <property type="evidence" value="ECO:0007669"/>
    <property type="project" value="TreeGrafter"/>
</dbReference>
<dbReference type="GO" id="GO:0006012">
    <property type="term" value="P:galactose metabolic process"/>
    <property type="evidence" value="ECO:0007669"/>
    <property type="project" value="TreeGrafter"/>
</dbReference>
<dbReference type="Pfam" id="PF00288">
    <property type="entry name" value="GHMP_kinases_N"/>
    <property type="match status" value="1"/>
</dbReference>
<keyword evidence="2" id="KW-0067">ATP-binding</keyword>
<dbReference type="PANTHER" id="PTHR10457:SF35">
    <property type="entry name" value="L-ARABINOKINASE"/>
    <property type="match status" value="1"/>
</dbReference>
<dbReference type="Proteomes" id="UP000289738">
    <property type="component" value="Chromosome B10"/>
</dbReference>
<evidence type="ECO:0000313" key="5">
    <source>
        <dbReference type="Proteomes" id="UP000289738"/>
    </source>
</evidence>
<accession>A0A444X4M4</accession>
<dbReference type="STRING" id="3818.A0A444X4M4"/>
<protein>
    <recommendedName>
        <fullName evidence="3">GHMP kinase N-terminal domain-containing protein</fullName>
    </recommendedName>
</protein>
<proteinExistence type="predicted"/>
<evidence type="ECO:0000259" key="3">
    <source>
        <dbReference type="Pfam" id="PF00288"/>
    </source>
</evidence>
<evidence type="ECO:0000313" key="4">
    <source>
        <dbReference type="EMBL" id="RYQ84622.1"/>
    </source>
</evidence>
<comment type="caution">
    <text evidence="4">The sequence shown here is derived from an EMBL/GenBank/DDBJ whole genome shotgun (WGS) entry which is preliminary data.</text>
</comment>
<dbReference type="InterPro" id="IPR014721">
    <property type="entry name" value="Ribsml_uS5_D2-typ_fold_subgr"/>
</dbReference>
<dbReference type="AlphaFoldDB" id="A0A444X4M4"/>
<dbReference type="GO" id="GO:0009702">
    <property type="term" value="F:L-arabinokinase activity"/>
    <property type="evidence" value="ECO:0007669"/>
    <property type="project" value="TreeGrafter"/>
</dbReference>
<evidence type="ECO:0000256" key="1">
    <source>
        <dbReference type="ARBA" id="ARBA00022741"/>
    </source>
</evidence>
<reference evidence="4 5" key="1">
    <citation type="submission" date="2019-01" db="EMBL/GenBank/DDBJ databases">
        <title>Sequencing of cultivated peanut Arachis hypogaea provides insights into genome evolution and oil improvement.</title>
        <authorList>
            <person name="Chen X."/>
        </authorList>
    </citation>
    <scope>NUCLEOTIDE SEQUENCE [LARGE SCALE GENOMIC DNA]</scope>
    <source>
        <strain evidence="5">cv. Fuhuasheng</strain>
        <tissue evidence="4">Leaves</tissue>
    </source>
</reference>
<gene>
    <name evidence="4" type="ORF">Ahy_B10g104060</name>
</gene>